<dbReference type="Pfam" id="PF13483">
    <property type="entry name" value="Lactamase_B_3"/>
    <property type="match status" value="1"/>
</dbReference>
<dbReference type="Gene3D" id="3.60.15.10">
    <property type="entry name" value="Ribonuclease Z/Hydroxyacylglutathione hydrolase-like"/>
    <property type="match status" value="1"/>
</dbReference>
<keyword evidence="3" id="KW-1185">Reference proteome</keyword>
<evidence type="ECO:0000313" key="2">
    <source>
        <dbReference type="EMBL" id="MCP2333185.1"/>
    </source>
</evidence>
<accession>A0ABT1JL13</accession>
<dbReference type="EMBL" id="AUBJ02000001">
    <property type="protein sequence ID" value="MCP2333185.1"/>
    <property type="molecule type" value="Genomic_DNA"/>
</dbReference>
<dbReference type="InterPro" id="IPR001279">
    <property type="entry name" value="Metallo-B-lactamas"/>
</dbReference>
<evidence type="ECO:0000313" key="3">
    <source>
        <dbReference type="Proteomes" id="UP000791080"/>
    </source>
</evidence>
<organism evidence="2 3">
    <name type="scientific">Actinoalloteichus caeruleus DSM 43889</name>
    <dbReference type="NCBI Taxonomy" id="1120930"/>
    <lineage>
        <taxon>Bacteria</taxon>
        <taxon>Bacillati</taxon>
        <taxon>Actinomycetota</taxon>
        <taxon>Actinomycetes</taxon>
        <taxon>Pseudonocardiales</taxon>
        <taxon>Pseudonocardiaceae</taxon>
        <taxon>Actinoalloteichus</taxon>
        <taxon>Actinoalloteichus cyanogriseus</taxon>
    </lineage>
</organism>
<proteinExistence type="predicted"/>
<sequence length="211" mass="22440">MHLTHFGHSCLLVATDQARLLFDPGAFSSGFEEARDLDAVLITHKHPDHLDLDRLPALLQANPGATLIADPGSAEALTSAGLRPHLATPDAVITVAGLPVRAVGGTHAVIHPDLPGLPNVGYLLAEGAFLHPGDSFVVPEQAVDVLALPTAAPWMKLSEAVDYLRAVQPRLAVPIHEAVLAMPRMHYDRFTELAPEGTRVRVLPRGEATAV</sequence>
<dbReference type="SUPFAM" id="SSF56281">
    <property type="entry name" value="Metallo-hydrolase/oxidoreductase"/>
    <property type="match status" value="1"/>
</dbReference>
<protein>
    <submittedName>
        <fullName evidence="2">L-ascorbate metabolism protein UlaG, beta-lactamase superfamily</fullName>
    </submittedName>
</protein>
<evidence type="ECO:0000259" key="1">
    <source>
        <dbReference type="SMART" id="SM00849"/>
    </source>
</evidence>
<dbReference type="InterPro" id="IPR036866">
    <property type="entry name" value="RibonucZ/Hydroxyglut_hydro"/>
</dbReference>
<reference evidence="2 3" key="1">
    <citation type="submission" date="2022-06" db="EMBL/GenBank/DDBJ databases">
        <title>Genomic Encyclopedia of Type Strains, Phase I: the one thousand microbial genomes (KMG-I) project.</title>
        <authorList>
            <person name="Kyrpides N."/>
        </authorList>
    </citation>
    <scope>NUCLEOTIDE SEQUENCE [LARGE SCALE GENOMIC DNA]</scope>
    <source>
        <strain evidence="2 3">DSM 43889</strain>
    </source>
</reference>
<comment type="caution">
    <text evidence="2">The sequence shown here is derived from an EMBL/GenBank/DDBJ whole genome shotgun (WGS) entry which is preliminary data.</text>
</comment>
<dbReference type="RefSeq" id="WP_026419700.1">
    <property type="nucleotide sequence ID" value="NZ_AUBJ02000001.1"/>
</dbReference>
<dbReference type="InterPro" id="IPR050114">
    <property type="entry name" value="UPF0173_UPF0282_UlaG_hydrolase"/>
</dbReference>
<dbReference type="SMART" id="SM00849">
    <property type="entry name" value="Lactamase_B"/>
    <property type="match status" value="1"/>
</dbReference>
<dbReference type="PANTHER" id="PTHR43546:SF3">
    <property type="entry name" value="UPF0173 METAL-DEPENDENT HYDROLASE MJ1163"/>
    <property type="match status" value="1"/>
</dbReference>
<dbReference type="PANTHER" id="PTHR43546">
    <property type="entry name" value="UPF0173 METAL-DEPENDENT HYDROLASE MJ1163-RELATED"/>
    <property type="match status" value="1"/>
</dbReference>
<gene>
    <name evidence="2" type="ORF">G443_003455</name>
</gene>
<dbReference type="Proteomes" id="UP000791080">
    <property type="component" value="Unassembled WGS sequence"/>
</dbReference>
<feature type="domain" description="Metallo-beta-lactamase" evidence="1">
    <location>
        <begin position="7"/>
        <end position="176"/>
    </location>
</feature>
<name>A0ABT1JL13_ACTCY</name>